<feature type="binding site" evidence="14">
    <location>
        <position position="152"/>
    </location>
    <ligand>
        <name>FMN</name>
        <dbReference type="ChEBI" id="CHEBI:58210"/>
    </ligand>
</feature>
<keyword evidence="5 12" id="KW-0288">FMN</keyword>
<dbReference type="EMBL" id="LGTE01000020">
    <property type="protein sequence ID" value="KNZ68858.1"/>
    <property type="molecule type" value="Genomic_DNA"/>
</dbReference>
<gene>
    <name evidence="16" type="ORF">Tfer_2472</name>
</gene>
<comment type="catalytic activity">
    <reaction evidence="11">
        <text>a 5,6-dihydrouridine in tRNA + NAD(+) = a uridine in tRNA + NADH + H(+)</text>
        <dbReference type="Rhea" id="RHEA:54452"/>
        <dbReference type="Rhea" id="RHEA-COMP:13339"/>
        <dbReference type="Rhea" id="RHEA-COMP:13887"/>
        <dbReference type="ChEBI" id="CHEBI:15378"/>
        <dbReference type="ChEBI" id="CHEBI:57540"/>
        <dbReference type="ChEBI" id="CHEBI:57945"/>
        <dbReference type="ChEBI" id="CHEBI:65315"/>
        <dbReference type="ChEBI" id="CHEBI:74443"/>
    </reaction>
</comment>
<dbReference type="InterPro" id="IPR024036">
    <property type="entry name" value="tRNA-dHydroUridine_Synthase_C"/>
</dbReference>
<evidence type="ECO:0000256" key="1">
    <source>
        <dbReference type="ARBA" id="ARBA00001917"/>
    </source>
</evidence>
<protein>
    <recommendedName>
        <fullName evidence="12">tRNA-dihydrouridine synthase</fullName>
        <ecNumber evidence="12">1.3.1.-</ecNumber>
    </recommendedName>
</protein>
<evidence type="ECO:0000256" key="11">
    <source>
        <dbReference type="ARBA" id="ARBA00048802"/>
    </source>
</evidence>
<dbReference type="PROSITE" id="PS01136">
    <property type="entry name" value="UPF0034"/>
    <property type="match status" value="1"/>
</dbReference>
<keyword evidence="3" id="KW-0820">tRNA-binding</keyword>
<dbReference type="EC" id="1.3.1.-" evidence="12"/>
<dbReference type="InterPro" id="IPR001269">
    <property type="entry name" value="DUS_fam"/>
</dbReference>
<evidence type="ECO:0000256" key="8">
    <source>
        <dbReference type="ARBA" id="ARBA00022884"/>
    </source>
</evidence>
<dbReference type="PANTHER" id="PTHR45846">
    <property type="entry name" value="TRNA-DIHYDROURIDINE(47) SYNTHASE [NAD(P)(+)]-LIKE"/>
    <property type="match status" value="1"/>
</dbReference>
<dbReference type="InterPro" id="IPR013785">
    <property type="entry name" value="Aldolase_TIM"/>
</dbReference>
<dbReference type="Pfam" id="PF01207">
    <property type="entry name" value="Dus"/>
    <property type="match status" value="1"/>
</dbReference>
<dbReference type="SUPFAM" id="SSF51395">
    <property type="entry name" value="FMN-linked oxidoreductases"/>
    <property type="match status" value="1"/>
</dbReference>
<evidence type="ECO:0000256" key="7">
    <source>
        <dbReference type="ARBA" id="ARBA00022857"/>
    </source>
</evidence>
<evidence type="ECO:0000256" key="3">
    <source>
        <dbReference type="ARBA" id="ARBA00022555"/>
    </source>
</evidence>
<dbReference type="InterPro" id="IPR035587">
    <property type="entry name" value="DUS-like_FMN-bd"/>
</dbReference>
<evidence type="ECO:0000313" key="16">
    <source>
        <dbReference type="EMBL" id="KNZ68858.1"/>
    </source>
</evidence>
<evidence type="ECO:0000256" key="4">
    <source>
        <dbReference type="ARBA" id="ARBA00022630"/>
    </source>
</evidence>
<keyword evidence="7" id="KW-0521">NADP</keyword>
<dbReference type="InterPro" id="IPR004652">
    <property type="entry name" value="DusB-like"/>
</dbReference>
<dbReference type="Gene3D" id="1.10.1200.80">
    <property type="entry name" value="Putative flavin oxidoreducatase, domain 2"/>
    <property type="match status" value="1"/>
</dbReference>
<dbReference type="NCBIfam" id="TIGR00737">
    <property type="entry name" value="nifR3_yhdG"/>
    <property type="match status" value="1"/>
</dbReference>
<dbReference type="Proteomes" id="UP000037175">
    <property type="component" value="Unassembled WGS sequence"/>
</dbReference>
<name>A0A0L6W0C3_9FIRM</name>
<feature type="active site" description="Proton donor" evidence="13">
    <location>
        <position position="113"/>
    </location>
</feature>
<feature type="binding site" evidence="14">
    <location>
        <position position="182"/>
    </location>
    <ligand>
        <name>FMN</name>
        <dbReference type="ChEBI" id="CHEBI:58210"/>
    </ligand>
</feature>
<dbReference type="GO" id="GO:0000049">
    <property type="term" value="F:tRNA binding"/>
    <property type="evidence" value="ECO:0007669"/>
    <property type="project" value="UniProtKB-KW"/>
</dbReference>
<dbReference type="InterPro" id="IPR018517">
    <property type="entry name" value="tRNA_hU_synthase_CS"/>
</dbReference>
<dbReference type="RefSeq" id="WP_052218588.1">
    <property type="nucleotide sequence ID" value="NZ_LGTE01000020.1"/>
</dbReference>
<comment type="catalytic activity">
    <reaction evidence="10">
        <text>a 5,6-dihydrouridine in tRNA + NADP(+) = a uridine in tRNA + NADPH + H(+)</text>
        <dbReference type="Rhea" id="RHEA:23624"/>
        <dbReference type="Rhea" id="RHEA-COMP:13339"/>
        <dbReference type="Rhea" id="RHEA-COMP:13887"/>
        <dbReference type="ChEBI" id="CHEBI:15378"/>
        <dbReference type="ChEBI" id="CHEBI:57783"/>
        <dbReference type="ChEBI" id="CHEBI:58349"/>
        <dbReference type="ChEBI" id="CHEBI:65315"/>
        <dbReference type="ChEBI" id="CHEBI:74443"/>
    </reaction>
</comment>
<dbReference type="PANTHER" id="PTHR45846:SF1">
    <property type="entry name" value="TRNA-DIHYDROURIDINE(47) SYNTHASE [NAD(P)(+)]-LIKE"/>
    <property type="match status" value="1"/>
</dbReference>
<evidence type="ECO:0000256" key="10">
    <source>
        <dbReference type="ARBA" id="ARBA00048205"/>
    </source>
</evidence>
<keyword evidence="9 12" id="KW-0560">Oxidoreductase</keyword>
<keyword evidence="8" id="KW-0694">RNA-binding</keyword>
<evidence type="ECO:0000256" key="14">
    <source>
        <dbReference type="PIRSR" id="PIRSR006621-2"/>
    </source>
</evidence>
<dbReference type="GO" id="GO:0050660">
    <property type="term" value="F:flavin adenine dinucleotide binding"/>
    <property type="evidence" value="ECO:0007669"/>
    <property type="project" value="InterPro"/>
</dbReference>
<comment type="similarity">
    <text evidence="12">Belongs to the dus family.</text>
</comment>
<dbReference type="PATRIC" id="fig|281456.6.peg.2621"/>
<keyword evidence="14" id="KW-0547">Nucleotide-binding</keyword>
<feature type="domain" description="DUS-like FMN-binding" evidence="15">
    <location>
        <begin position="28"/>
        <end position="331"/>
    </location>
</feature>
<comment type="function">
    <text evidence="2 12">Catalyzes the synthesis of 5,6-dihydrouridine (D), a modified base found in the D-loop of most tRNAs, via the reduction of the C5-C6 double bond in target uridines.</text>
</comment>
<keyword evidence="17" id="KW-1185">Reference proteome</keyword>
<evidence type="ECO:0000256" key="13">
    <source>
        <dbReference type="PIRSR" id="PIRSR006621-1"/>
    </source>
</evidence>
<dbReference type="Gene3D" id="3.20.20.70">
    <property type="entry name" value="Aldolase class I"/>
    <property type="match status" value="1"/>
</dbReference>
<evidence type="ECO:0000256" key="9">
    <source>
        <dbReference type="ARBA" id="ARBA00023002"/>
    </source>
</evidence>
<dbReference type="CDD" id="cd02801">
    <property type="entry name" value="DUS_like_FMN"/>
    <property type="match status" value="1"/>
</dbReference>
<feature type="binding site" evidence="14">
    <location>
        <begin position="29"/>
        <end position="31"/>
    </location>
    <ligand>
        <name>FMN</name>
        <dbReference type="ChEBI" id="CHEBI:58210"/>
    </ligand>
</feature>
<keyword evidence="4 12" id="KW-0285">Flavoprotein</keyword>
<accession>A0A0L6W0C3</accession>
<dbReference type="GO" id="GO:0017150">
    <property type="term" value="F:tRNA dihydrouridine synthase activity"/>
    <property type="evidence" value="ECO:0007669"/>
    <property type="project" value="InterPro"/>
</dbReference>
<dbReference type="AlphaFoldDB" id="A0A0L6W0C3"/>
<feature type="binding site" evidence="14">
    <location>
        <position position="83"/>
    </location>
    <ligand>
        <name>FMN</name>
        <dbReference type="ChEBI" id="CHEBI:58210"/>
    </ligand>
</feature>
<sequence>MSATKDNVPPDCGFTIGNLRLANRVVSAPMAGVTDKAYRLIAELAGSGLVCTEMVSATALRYNSERTKTMLDLSGEKGPISVQIFGNQPELMSRAAKFAETQGAAIIDINMGCPAPKVVKNFEGCALMRDLPLAREIMSAVVKAVQIPVTVKMRKGWDEESVNAVELAKIAQEAGIAAVTVHGRTRGQFYSGKADWDIIARVKEAVQIPVIGNGDIFEPVHALAMMEQTGCDAVMIGRGALGNPWLFSRTVKLLETGEIPPEPSIDERLEMAKKHLQLAVAFKGEYRAVREMRKHIAWYIKGLREAARVREKVNQAISVEELVRLLDQYKESAKPCQENK</sequence>
<reference evidence="17" key="1">
    <citation type="submission" date="2015-07" db="EMBL/GenBank/DDBJ databases">
        <title>Complete Genome of Thermincola ferriacetica strain Z-0001T.</title>
        <authorList>
            <person name="Lusk B."/>
            <person name="Badalamenti J.P."/>
            <person name="Parameswaran P."/>
            <person name="Bond D.R."/>
            <person name="Torres C.I."/>
        </authorList>
    </citation>
    <scope>NUCLEOTIDE SEQUENCE [LARGE SCALE GENOMIC DNA]</scope>
    <source>
        <strain evidence="17">Z-0001</strain>
    </source>
</reference>
<feature type="binding site" evidence="14">
    <location>
        <begin position="237"/>
        <end position="238"/>
    </location>
    <ligand>
        <name>FMN</name>
        <dbReference type="ChEBI" id="CHEBI:58210"/>
    </ligand>
</feature>
<dbReference type="PIRSF" id="PIRSF006621">
    <property type="entry name" value="Dus"/>
    <property type="match status" value="1"/>
</dbReference>
<evidence type="ECO:0000256" key="5">
    <source>
        <dbReference type="ARBA" id="ARBA00022643"/>
    </source>
</evidence>
<keyword evidence="6 12" id="KW-0819">tRNA processing</keyword>
<evidence type="ECO:0000256" key="6">
    <source>
        <dbReference type="ARBA" id="ARBA00022694"/>
    </source>
</evidence>
<evidence type="ECO:0000256" key="12">
    <source>
        <dbReference type="PIRNR" id="PIRNR006621"/>
    </source>
</evidence>
<comment type="cofactor">
    <cofactor evidence="1 12 14">
        <name>FMN</name>
        <dbReference type="ChEBI" id="CHEBI:58210"/>
    </cofactor>
</comment>
<evidence type="ECO:0000259" key="15">
    <source>
        <dbReference type="Pfam" id="PF01207"/>
    </source>
</evidence>
<comment type="caution">
    <text evidence="16">The sequence shown here is derived from an EMBL/GenBank/DDBJ whole genome shotgun (WGS) entry which is preliminary data.</text>
</comment>
<evidence type="ECO:0000256" key="2">
    <source>
        <dbReference type="ARBA" id="ARBA00002790"/>
    </source>
</evidence>
<proteinExistence type="inferred from homology"/>
<organism evidence="16 17">
    <name type="scientific">Thermincola ferriacetica</name>
    <dbReference type="NCBI Taxonomy" id="281456"/>
    <lineage>
        <taxon>Bacteria</taxon>
        <taxon>Bacillati</taxon>
        <taxon>Bacillota</taxon>
        <taxon>Clostridia</taxon>
        <taxon>Eubacteriales</taxon>
        <taxon>Thermincolaceae</taxon>
        <taxon>Thermincola</taxon>
    </lineage>
</organism>
<evidence type="ECO:0000313" key="17">
    <source>
        <dbReference type="Proteomes" id="UP000037175"/>
    </source>
</evidence>